<evidence type="ECO:0000259" key="2">
    <source>
        <dbReference type="Pfam" id="PF12705"/>
    </source>
</evidence>
<name>H0UJR6_9BACT</name>
<keyword evidence="1" id="KW-0175">Coiled coil</keyword>
<dbReference type="OrthoDB" id="396at2"/>
<gene>
    <name evidence="3" type="ORF">JonanDRAFT_0521</name>
</gene>
<dbReference type="Pfam" id="PF12705">
    <property type="entry name" value="PDDEXK_1"/>
    <property type="match status" value="1"/>
</dbReference>
<dbReference type="InterPro" id="IPR038726">
    <property type="entry name" value="PDDEXK_AddAB-type"/>
</dbReference>
<reference evidence="3 4" key="1">
    <citation type="submission" date="2011-11" db="EMBL/GenBank/DDBJ databases">
        <title>The Noncontiguous Finished genome of Jonquetella anthropi DSM 22815.</title>
        <authorList>
            <consortium name="US DOE Joint Genome Institute (JGI-PGF)"/>
            <person name="Lucas S."/>
            <person name="Copeland A."/>
            <person name="Lapidus A."/>
            <person name="Glavina del Rio T."/>
            <person name="Dalin E."/>
            <person name="Tice H."/>
            <person name="Bruce D."/>
            <person name="Goodwin L."/>
            <person name="Pitluck S."/>
            <person name="Peters L."/>
            <person name="Mikhailova N."/>
            <person name="Held B."/>
            <person name="Kyrpides N."/>
            <person name="Mavromatis K."/>
            <person name="Ivanova N."/>
            <person name="Markowitz V."/>
            <person name="Cheng J.-F."/>
            <person name="Hugenholtz P."/>
            <person name="Woyke T."/>
            <person name="Wu D."/>
            <person name="Gronow S."/>
            <person name="Wellnitz S."/>
            <person name="Brambilla E."/>
            <person name="Klenk H.-P."/>
            <person name="Eisen J.A."/>
        </authorList>
    </citation>
    <scope>NUCLEOTIDE SEQUENCE [LARGE SCALE GENOMIC DNA]</scope>
    <source>
        <strain evidence="3 4">DSM 22815</strain>
    </source>
</reference>
<dbReference type="eggNOG" id="COG3857">
    <property type="taxonomic scope" value="Bacteria"/>
</dbReference>
<dbReference type="Proteomes" id="UP000003806">
    <property type="component" value="Chromosome"/>
</dbReference>
<dbReference type="EMBL" id="CM001376">
    <property type="protein sequence ID" value="EHM12925.1"/>
    <property type="molecule type" value="Genomic_DNA"/>
</dbReference>
<dbReference type="Gene3D" id="3.90.320.10">
    <property type="match status" value="1"/>
</dbReference>
<protein>
    <recommendedName>
        <fullName evidence="2">PD-(D/E)XK endonuclease-like domain-containing protein</fullName>
    </recommendedName>
</protein>
<dbReference type="AlphaFoldDB" id="H0UJR6"/>
<dbReference type="RefSeq" id="WP_008522684.1">
    <property type="nucleotide sequence ID" value="NZ_CM001376.1"/>
</dbReference>
<dbReference type="STRING" id="885272.JonanDRAFT_0521"/>
<dbReference type="Gene3D" id="3.40.50.300">
    <property type="entry name" value="P-loop containing nucleotide triphosphate hydrolases"/>
    <property type="match status" value="1"/>
</dbReference>
<feature type="coiled-coil region" evidence="1">
    <location>
        <begin position="432"/>
        <end position="459"/>
    </location>
</feature>
<dbReference type="HOGENOM" id="CLU_013719_0_0_0"/>
<accession>H0UJR6</accession>
<evidence type="ECO:0000313" key="3">
    <source>
        <dbReference type="EMBL" id="EHM12925.1"/>
    </source>
</evidence>
<evidence type="ECO:0000313" key="4">
    <source>
        <dbReference type="Proteomes" id="UP000003806"/>
    </source>
</evidence>
<evidence type="ECO:0000256" key="1">
    <source>
        <dbReference type="SAM" id="Coils"/>
    </source>
</evidence>
<dbReference type="SUPFAM" id="SSF52540">
    <property type="entry name" value="P-loop containing nucleoside triphosphate hydrolases"/>
    <property type="match status" value="1"/>
</dbReference>
<proteinExistence type="predicted"/>
<sequence>MAFSATRYRKISDLEELVQRLPARPAGKRLVLVPSSADRELFAQLWRRQRDDGVRTILWDDLCRLLALATGSAQSAQIDPPDHWLLLRQALTNSPEPSPLSECPGILGLLGDQIRELRAEEVPPQSVPRNSEASRLLADCFLSYEGTLRELNLTDSAALTTKARLEVEAAQKFDWPDEAELILAGFYSLTHSQLELIRLLRSKGVPMKCFVPDDGTSHAEASDLIAQLLPGEAPCPSPGGPVDVRILQAEDCRGEYETIARSLILWEATGHDGLKIGHPWPGWEALALWVPVNREGTALEVMRRYGVPCRRARTLKITDTPFWRLSQTARAAVSQNWDAFSTSELMAHPAMASGPLPDKSPSGRDAWRDALPEKSRDAFDDACAFAQEIQSGGTPETLLAALLRLGERRLLTFFSNASSGTAGTDGTLDGQIAEYNGALDELRRKLLAIRETLRDLKSAGSRKLDGGDAWEYLTAWADGSSIRPQQPLGDALELWSGSLPVFFSRPYLFVSGLNASVWPGSLAETPLLSDADRQTISGSPDAENAGHLPLLSERRSQQEVLFRRLIASAGRLTILSWTTTDEKSRPLEPTPFLPSAYSDGWIASDPPTVSRGLDELLVPRDQPLIGGVEVRSPLEFAPWPKDRVFPSPLPGAKVPSALPMSAIDAFADCPYRFYVQNVLRLAPQETRPAYDRLLVGTATHKLWEMVWSAKNAGEKESIQNLSARFLDEALLGPSGYPELGTPQLARQFALLKSQIRHCAALQDKIDERLAPHRVKVMIETPLSLQLDHAFFRGRADRIDVLDDGSFLVWDYKLGKSEKYAKSFQLPLYALACEKSTGKRPAGWGFLGLRDGGCQASLVLPKEQSETCQAVAAALAEQTDCKTIPPAAEGPLPELAELLSSLDSCTAAGRWNPNWDSKDACRNCPYKELCRKEELHGESGKEDE</sequence>
<keyword evidence="4" id="KW-1185">Reference proteome</keyword>
<dbReference type="InterPro" id="IPR011604">
    <property type="entry name" value="PDDEXK-like_dom_sf"/>
</dbReference>
<organism evidence="3 4">
    <name type="scientific">Jonquetella anthropi DSM 22815</name>
    <dbReference type="NCBI Taxonomy" id="885272"/>
    <lineage>
        <taxon>Bacteria</taxon>
        <taxon>Thermotogati</taxon>
        <taxon>Synergistota</taxon>
        <taxon>Synergistia</taxon>
        <taxon>Synergistales</taxon>
        <taxon>Dethiosulfovibrionaceae</taxon>
        <taxon>Jonquetella</taxon>
    </lineage>
</organism>
<dbReference type="InterPro" id="IPR027417">
    <property type="entry name" value="P-loop_NTPase"/>
</dbReference>
<feature type="domain" description="PD-(D/E)XK endonuclease-like" evidence="2">
    <location>
        <begin position="660"/>
        <end position="930"/>
    </location>
</feature>